<sequence>MPAEKLILAGRPADAWKMLEDLPARLKFTPRILRQRLSCALALGWHRRACILEETLSKNIDRDAILDAAPDQQWESRALTPVMSAPAKQRRKESCATDPLVGPIHNFLLW</sequence>
<dbReference type="EMBL" id="JAPDDS010000006">
    <property type="protein sequence ID" value="MCW1885584.1"/>
    <property type="molecule type" value="Genomic_DNA"/>
</dbReference>
<reference evidence="1 2" key="1">
    <citation type="submission" date="2022-10" db="EMBL/GenBank/DDBJ databases">
        <title>Luteolibacter flavescens strain MCCC 1K03193, whole genome shotgun sequencing project.</title>
        <authorList>
            <person name="Zhao G."/>
            <person name="Shen L."/>
        </authorList>
    </citation>
    <scope>NUCLEOTIDE SEQUENCE [LARGE SCALE GENOMIC DNA]</scope>
    <source>
        <strain evidence="1 2">MCCC 1K03193</strain>
    </source>
</reference>
<evidence type="ECO:0000313" key="2">
    <source>
        <dbReference type="Proteomes" id="UP001207930"/>
    </source>
</evidence>
<protein>
    <submittedName>
        <fullName evidence="1">Uncharacterized protein</fullName>
    </submittedName>
</protein>
<evidence type="ECO:0000313" key="1">
    <source>
        <dbReference type="EMBL" id="MCW1885584.1"/>
    </source>
</evidence>
<proteinExistence type="predicted"/>
<name>A0ABT3FQK0_9BACT</name>
<dbReference type="RefSeq" id="WP_264501539.1">
    <property type="nucleotide sequence ID" value="NZ_JAPDDS010000006.1"/>
</dbReference>
<organism evidence="1 2">
    <name type="scientific">Luteolibacter flavescens</name>
    <dbReference type="NCBI Taxonomy" id="1859460"/>
    <lineage>
        <taxon>Bacteria</taxon>
        <taxon>Pseudomonadati</taxon>
        <taxon>Verrucomicrobiota</taxon>
        <taxon>Verrucomicrobiia</taxon>
        <taxon>Verrucomicrobiales</taxon>
        <taxon>Verrucomicrobiaceae</taxon>
        <taxon>Luteolibacter</taxon>
    </lineage>
</organism>
<accession>A0ABT3FQK0</accession>
<dbReference type="Proteomes" id="UP001207930">
    <property type="component" value="Unassembled WGS sequence"/>
</dbReference>
<comment type="caution">
    <text evidence="1">The sequence shown here is derived from an EMBL/GenBank/DDBJ whole genome shotgun (WGS) entry which is preliminary data.</text>
</comment>
<keyword evidence="2" id="KW-1185">Reference proteome</keyword>
<gene>
    <name evidence="1" type="ORF">OKA04_12665</name>
</gene>